<accession>A0A4D6KDR9</accession>
<evidence type="ECO:0000256" key="2">
    <source>
        <dbReference type="SAM" id="Phobius"/>
    </source>
</evidence>
<dbReference type="Proteomes" id="UP000297053">
    <property type="component" value="Chromosome"/>
</dbReference>
<dbReference type="Pfam" id="PF25932">
    <property type="entry name" value="DUF7977"/>
    <property type="match status" value="1"/>
</dbReference>
<organism evidence="3 4">
    <name type="scientific">Halomicrobium mukohataei</name>
    <dbReference type="NCBI Taxonomy" id="57705"/>
    <lineage>
        <taxon>Archaea</taxon>
        <taxon>Methanobacteriati</taxon>
        <taxon>Methanobacteriota</taxon>
        <taxon>Stenosarchaea group</taxon>
        <taxon>Halobacteria</taxon>
        <taxon>Halobacteriales</taxon>
        <taxon>Haloarculaceae</taxon>
        <taxon>Halomicrobium</taxon>
    </lineage>
</organism>
<gene>
    <name evidence="3" type="ORF">E5139_10170</name>
</gene>
<keyword evidence="2" id="KW-0812">Transmembrane</keyword>
<dbReference type="AlphaFoldDB" id="A0A4D6KDR9"/>
<reference evidence="3 4" key="1">
    <citation type="submission" date="2019-04" db="EMBL/GenBank/DDBJ databases">
        <title>Complete genome sequence of Arthrobacter sp. ZXY-2 associated with effective atrazine degradation and salt adaptation.</title>
        <authorList>
            <person name="Zhao X."/>
        </authorList>
    </citation>
    <scope>NUCLEOTIDE SEQUENCE [LARGE SCALE GENOMIC DNA]</scope>
    <source>
        <strain evidence="4">ZP60</strain>
    </source>
</reference>
<keyword evidence="2" id="KW-1133">Transmembrane helix</keyword>
<dbReference type="InterPro" id="IPR058283">
    <property type="entry name" value="DUF7977"/>
</dbReference>
<dbReference type="GeneID" id="42179304"/>
<dbReference type="EMBL" id="CP039375">
    <property type="protein sequence ID" value="QCD65987.1"/>
    <property type="molecule type" value="Genomic_DNA"/>
</dbReference>
<proteinExistence type="predicted"/>
<dbReference type="OMA" id="EFDWRGW"/>
<evidence type="ECO:0000256" key="1">
    <source>
        <dbReference type="SAM" id="MobiDB-lite"/>
    </source>
</evidence>
<keyword evidence="2" id="KW-0472">Membrane</keyword>
<evidence type="ECO:0000313" key="3">
    <source>
        <dbReference type="EMBL" id="QCD65987.1"/>
    </source>
</evidence>
<dbReference type="RefSeq" id="WP_015762370.1">
    <property type="nucleotide sequence ID" value="NZ_CP039375.1"/>
</dbReference>
<name>A0A4D6KDR9_9EURY</name>
<feature type="region of interest" description="Disordered" evidence="1">
    <location>
        <begin position="1"/>
        <end position="27"/>
    </location>
</feature>
<sequence length="99" mass="10434">MSSDDDGDAGYVHRPSGEPPTSGDGEREFDWRGWTLVGTVLFAFIVAPGALLLLPAAQSFVQSLGLTLRDAYLVLPLLPAFLLGSVAVWSAMRARSGGA</sequence>
<feature type="transmembrane region" description="Helical" evidence="2">
    <location>
        <begin position="34"/>
        <end position="53"/>
    </location>
</feature>
<reference evidence="3 4" key="2">
    <citation type="submission" date="2019-04" db="EMBL/GenBank/DDBJ databases">
        <authorList>
            <person name="Yang S."/>
            <person name="Wei W."/>
        </authorList>
    </citation>
    <scope>NUCLEOTIDE SEQUENCE [LARGE SCALE GENOMIC DNA]</scope>
    <source>
        <strain evidence="4">ZP60</strain>
    </source>
</reference>
<protein>
    <submittedName>
        <fullName evidence="3">Uncharacterized protein</fullName>
    </submittedName>
</protein>
<evidence type="ECO:0000313" key="4">
    <source>
        <dbReference type="Proteomes" id="UP000297053"/>
    </source>
</evidence>
<dbReference type="KEGG" id="halz:E5139_10170"/>
<feature type="transmembrane region" description="Helical" evidence="2">
    <location>
        <begin position="73"/>
        <end position="92"/>
    </location>
</feature>